<dbReference type="Proteomes" id="UP000216001">
    <property type="component" value="Unassembled WGS sequence"/>
</dbReference>
<keyword evidence="1" id="KW-0472">Membrane</keyword>
<sequence>MKIFGYVIGAVVAIFILIMVAANLQNPTGGDAISFAKKRVSELMKDPSSTEFKSVEFFPSTQNQKEEIYGFVCGFVNTKNSFGAYTGFNRFHMNISVSNNGRSATMSPPLIEDPTSPSSPELFDNFWKDNCRKK</sequence>
<keyword evidence="1" id="KW-0812">Transmembrane</keyword>
<name>A0A264VLE8_PRORE</name>
<proteinExistence type="predicted"/>
<accession>A0A264VLE8</accession>
<evidence type="ECO:0000313" key="3">
    <source>
        <dbReference type="Proteomes" id="UP000216001"/>
    </source>
</evidence>
<evidence type="ECO:0000256" key="1">
    <source>
        <dbReference type="SAM" id="Phobius"/>
    </source>
</evidence>
<protein>
    <submittedName>
        <fullName evidence="2">Uncharacterized protein</fullName>
    </submittedName>
</protein>
<dbReference type="AlphaFoldDB" id="A0A264VLE8"/>
<comment type="caution">
    <text evidence="2">The sequence shown here is derived from an EMBL/GenBank/DDBJ whole genome shotgun (WGS) entry which is preliminary data.</text>
</comment>
<reference evidence="2 3" key="1">
    <citation type="submission" date="2017-07" db="EMBL/GenBank/DDBJ databases">
        <title>blaIMP-27 on transferable plasmids in Proteus mirabilis and Providencia rettgeri.</title>
        <authorList>
            <person name="Potter R."/>
        </authorList>
    </citation>
    <scope>NUCLEOTIDE SEQUENCE [LARGE SCALE GENOMIC DNA]</scope>
    <source>
        <strain evidence="2 3">PR1</strain>
    </source>
</reference>
<dbReference type="EMBL" id="NOWC01000044">
    <property type="protein sequence ID" value="OZS72178.1"/>
    <property type="molecule type" value="Genomic_DNA"/>
</dbReference>
<evidence type="ECO:0000313" key="2">
    <source>
        <dbReference type="EMBL" id="OZS72178.1"/>
    </source>
</evidence>
<gene>
    <name evidence="2" type="ORF">CHI95_23370</name>
</gene>
<organism evidence="2 3">
    <name type="scientific">Providencia rettgeri</name>
    <dbReference type="NCBI Taxonomy" id="587"/>
    <lineage>
        <taxon>Bacteria</taxon>
        <taxon>Pseudomonadati</taxon>
        <taxon>Pseudomonadota</taxon>
        <taxon>Gammaproteobacteria</taxon>
        <taxon>Enterobacterales</taxon>
        <taxon>Morganellaceae</taxon>
        <taxon>Providencia</taxon>
    </lineage>
</organism>
<keyword evidence="1" id="KW-1133">Transmembrane helix</keyword>
<dbReference type="RefSeq" id="WP_094963151.1">
    <property type="nucleotide sequence ID" value="NZ_NOWC01000044.1"/>
</dbReference>
<feature type="transmembrane region" description="Helical" evidence="1">
    <location>
        <begin position="6"/>
        <end position="24"/>
    </location>
</feature>